<evidence type="ECO:0000313" key="2">
    <source>
        <dbReference type="Proteomes" id="UP000182827"/>
    </source>
</evidence>
<proteinExistence type="predicted"/>
<accession>A0A1I6RXJ5</accession>
<protein>
    <submittedName>
        <fullName evidence="1">Uncharacterized protein</fullName>
    </submittedName>
</protein>
<sequence>MKSELDQSLIKESEEAEENKQQNYLTAMPLYRCIYFDPTSGLVKVAQREEWSFQREFKLEGEHPWYVVNPIAEKKWKQYREEISEIEKHVKDGLQQLSEQIIKLNQENLNPDEKELLAEILLPLRYLMKHMAFKEEQECRIVYVTQMDNPLIQYDEKINRIYIDYAPSVMEHLEKIYIAPKAKDEKMVFEYLCSRGQEIRKGKEAVKVKISQNPFR</sequence>
<dbReference type="EMBL" id="FOZU01000006">
    <property type="protein sequence ID" value="SFS69441.1"/>
    <property type="molecule type" value="Genomic_DNA"/>
</dbReference>
<dbReference type="Proteomes" id="UP000182827">
    <property type="component" value="Unassembled WGS sequence"/>
</dbReference>
<reference evidence="2" key="1">
    <citation type="submission" date="2016-10" db="EMBL/GenBank/DDBJ databases">
        <authorList>
            <person name="Varghese N."/>
            <person name="Submissions S."/>
        </authorList>
    </citation>
    <scope>NUCLEOTIDE SEQUENCE [LARGE SCALE GENOMIC DNA]</scope>
    <source>
        <strain evidence="2">ANC 5076</strain>
    </source>
</reference>
<evidence type="ECO:0000313" key="1">
    <source>
        <dbReference type="EMBL" id="SFS69441.1"/>
    </source>
</evidence>
<name>A0A1I6RXJ5_9GAMM</name>
<keyword evidence="2" id="KW-1185">Reference proteome</keyword>
<dbReference type="RefSeq" id="WP_074944890.1">
    <property type="nucleotide sequence ID" value="NZ_FOZU01000006.1"/>
</dbReference>
<gene>
    <name evidence="1" type="ORF">SAMN05444586_100613</name>
</gene>
<organism evidence="1 2">
    <name type="scientific">Acinetobacter bohemicus</name>
    <dbReference type="NCBI Taxonomy" id="1435036"/>
    <lineage>
        <taxon>Bacteria</taxon>
        <taxon>Pseudomonadati</taxon>
        <taxon>Pseudomonadota</taxon>
        <taxon>Gammaproteobacteria</taxon>
        <taxon>Moraxellales</taxon>
        <taxon>Moraxellaceae</taxon>
        <taxon>Acinetobacter</taxon>
    </lineage>
</organism>
<dbReference type="AlphaFoldDB" id="A0A1I6RXJ5"/>